<feature type="non-terminal residue" evidence="2">
    <location>
        <position position="311"/>
    </location>
</feature>
<protein>
    <submittedName>
        <fullName evidence="2">Uncharacterized protein</fullName>
    </submittedName>
</protein>
<gene>
    <name evidence="2" type="ORF">CYMTET_24825</name>
</gene>
<dbReference type="EMBL" id="LGRX02012975">
    <property type="protein sequence ID" value="KAK3266558.1"/>
    <property type="molecule type" value="Genomic_DNA"/>
</dbReference>
<reference evidence="2 3" key="1">
    <citation type="journal article" date="2015" name="Genome Biol. Evol.">
        <title>Comparative Genomics of a Bacterivorous Green Alga Reveals Evolutionary Causalities and Consequences of Phago-Mixotrophic Mode of Nutrition.</title>
        <authorList>
            <person name="Burns J.A."/>
            <person name="Paasch A."/>
            <person name="Narechania A."/>
            <person name="Kim E."/>
        </authorList>
    </citation>
    <scope>NUCLEOTIDE SEQUENCE [LARGE SCALE GENOMIC DNA]</scope>
    <source>
        <strain evidence="2 3">PLY_AMNH</strain>
    </source>
</reference>
<evidence type="ECO:0000313" key="3">
    <source>
        <dbReference type="Proteomes" id="UP001190700"/>
    </source>
</evidence>
<evidence type="ECO:0000256" key="1">
    <source>
        <dbReference type="SAM" id="MobiDB-lite"/>
    </source>
</evidence>
<dbReference type="Proteomes" id="UP001190700">
    <property type="component" value="Unassembled WGS sequence"/>
</dbReference>
<proteinExistence type="predicted"/>
<evidence type="ECO:0000313" key="2">
    <source>
        <dbReference type="EMBL" id="KAK3266558.1"/>
    </source>
</evidence>
<keyword evidence="3" id="KW-1185">Reference proteome</keyword>
<organism evidence="2 3">
    <name type="scientific">Cymbomonas tetramitiformis</name>
    <dbReference type="NCBI Taxonomy" id="36881"/>
    <lineage>
        <taxon>Eukaryota</taxon>
        <taxon>Viridiplantae</taxon>
        <taxon>Chlorophyta</taxon>
        <taxon>Pyramimonadophyceae</taxon>
        <taxon>Pyramimonadales</taxon>
        <taxon>Pyramimonadaceae</taxon>
        <taxon>Cymbomonas</taxon>
    </lineage>
</organism>
<name>A0AAE0FVT1_9CHLO</name>
<accession>A0AAE0FVT1</accession>
<sequence>MRNASLYSQRAATTAKYAPEAASAVLAEPRKRPKAKKASLQRQAPNASFLGQALATAEQRDASLLSAERLRDLDARNKNWLDTFGRRNEYHSNDTRHSQVFESLLQSTSSQAGVDDLKDLLRTARASQAEAIEQKKAKAHVALEDLNATLSREVTSAADKMGQQIHEIFAVEAAVNSYSTDTLARFHVTENETSYFAAIELDSPEAANILANRGQREGIQFRIRWPVGTPALHHQPLHFYLSAQQSAAGPMHEWIAEDSGGQPPRKQHLSSEAPAALARVQAPEMTPKRFLPEGNVLTCPGQLHPITDLDR</sequence>
<dbReference type="AlphaFoldDB" id="A0AAE0FVT1"/>
<feature type="region of interest" description="Disordered" evidence="1">
    <location>
        <begin position="254"/>
        <end position="274"/>
    </location>
</feature>
<comment type="caution">
    <text evidence="2">The sequence shown here is derived from an EMBL/GenBank/DDBJ whole genome shotgun (WGS) entry which is preliminary data.</text>
</comment>